<keyword evidence="13" id="KW-1185">Reference proteome</keyword>
<gene>
    <name evidence="12" type="ORF">BC643_3528</name>
</gene>
<evidence type="ECO:0000256" key="5">
    <source>
        <dbReference type="ARBA" id="ARBA00022906"/>
    </source>
</evidence>
<dbReference type="InterPro" id="IPR002524">
    <property type="entry name" value="Cation_efflux"/>
</dbReference>
<dbReference type="PANTHER" id="PTHR11562:SF17">
    <property type="entry name" value="RE54080P-RELATED"/>
    <property type="match status" value="1"/>
</dbReference>
<evidence type="ECO:0000256" key="1">
    <source>
        <dbReference type="ARBA" id="ARBA00004141"/>
    </source>
</evidence>
<feature type="transmembrane region" description="Helical" evidence="9">
    <location>
        <begin position="21"/>
        <end position="41"/>
    </location>
</feature>
<evidence type="ECO:0000259" key="11">
    <source>
        <dbReference type="Pfam" id="PF16916"/>
    </source>
</evidence>
<evidence type="ECO:0000313" key="13">
    <source>
        <dbReference type="Proteomes" id="UP000283387"/>
    </source>
</evidence>
<keyword evidence="7" id="KW-0406">Ion transport</keyword>
<keyword evidence="8 9" id="KW-0472">Membrane</keyword>
<feature type="domain" description="Cation efflux protein transmembrane" evidence="10">
    <location>
        <begin position="19"/>
        <end position="208"/>
    </location>
</feature>
<dbReference type="SUPFAM" id="SSF160240">
    <property type="entry name" value="Cation efflux protein cytoplasmic domain-like"/>
    <property type="match status" value="1"/>
</dbReference>
<evidence type="ECO:0000256" key="4">
    <source>
        <dbReference type="ARBA" id="ARBA00022692"/>
    </source>
</evidence>
<keyword evidence="6 9" id="KW-1133">Transmembrane helix</keyword>
<dbReference type="GO" id="GO:0005886">
    <property type="term" value="C:plasma membrane"/>
    <property type="evidence" value="ECO:0007669"/>
    <property type="project" value="TreeGrafter"/>
</dbReference>
<dbReference type="Pfam" id="PF16916">
    <property type="entry name" value="ZT_dimer"/>
    <property type="match status" value="1"/>
</dbReference>
<dbReference type="InterPro" id="IPR027469">
    <property type="entry name" value="Cation_efflux_TMD_sf"/>
</dbReference>
<keyword evidence="5" id="KW-0862">Zinc</keyword>
<evidence type="ECO:0000256" key="7">
    <source>
        <dbReference type="ARBA" id="ARBA00023065"/>
    </source>
</evidence>
<dbReference type="Pfam" id="PF01545">
    <property type="entry name" value="Cation_efflux"/>
    <property type="match status" value="1"/>
</dbReference>
<proteinExistence type="inferred from homology"/>
<dbReference type="SUPFAM" id="SSF161111">
    <property type="entry name" value="Cation efflux protein transmembrane domain-like"/>
    <property type="match status" value="1"/>
</dbReference>
<dbReference type="InterPro" id="IPR036837">
    <property type="entry name" value="Cation_efflux_CTD_sf"/>
</dbReference>
<evidence type="ECO:0000256" key="9">
    <source>
        <dbReference type="SAM" id="Phobius"/>
    </source>
</evidence>
<evidence type="ECO:0000256" key="6">
    <source>
        <dbReference type="ARBA" id="ARBA00022989"/>
    </source>
</evidence>
<keyword evidence="5" id="KW-0864">Zinc transport</keyword>
<dbReference type="InterPro" id="IPR050681">
    <property type="entry name" value="CDF/SLC30A"/>
</dbReference>
<comment type="caution">
    <text evidence="12">The sequence shown here is derived from an EMBL/GenBank/DDBJ whole genome shotgun (WGS) entry which is preliminary data.</text>
</comment>
<comment type="similarity">
    <text evidence="2">Belongs to the cation diffusion facilitator (CDF) transporter (TC 2.A.4) family. SLC30A subfamily.</text>
</comment>
<keyword evidence="3" id="KW-0813">Transport</keyword>
<reference evidence="12 13" key="1">
    <citation type="submission" date="2018-09" db="EMBL/GenBank/DDBJ databases">
        <title>Genomic Encyclopedia of Archaeal and Bacterial Type Strains, Phase II (KMG-II): from individual species to whole genera.</title>
        <authorList>
            <person name="Goeker M."/>
        </authorList>
    </citation>
    <scope>NUCLEOTIDE SEQUENCE [LARGE SCALE GENOMIC DNA]</scope>
    <source>
        <strain evidence="12 13">DSM 27148</strain>
    </source>
</reference>
<dbReference type="Proteomes" id="UP000283387">
    <property type="component" value="Unassembled WGS sequence"/>
</dbReference>
<dbReference type="Gene3D" id="1.20.1510.10">
    <property type="entry name" value="Cation efflux protein transmembrane domain"/>
    <property type="match status" value="1"/>
</dbReference>
<evidence type="ECO:0000259" key="10">
    <source>
        <dbReference type="Pfam" id="PF01545"/>
    </source>
</evidence>
<dbReference type="RefSeq" id="WP_120274544.1">
    <property type="nucleotide sequence ID" value="NZ_RAPN01000002.1"/>
</dbReference>
<dbReference type="InterPro" id="IPR027470">
    <property type="entry name" value="Cation_efflux_CTD"/>
</dbReference>
<feature type="transmembrane region" description="Helical" evidence="9">
    <location>
        <begin position="119"/>
        <end position="138"/>
    </location>
</feature>
<evidence type="ECO:0000256" key="2">
    <source>
        <dbReference type="ARBA" id="ARBA00008873"/>
    </source>
</evidence>
<dbReference type="PANTHER" id="PTHR11562">
    <property type="entry name" value="CATION EFFLUX PROTEIN/ ZINC TRANSPORTER"/>
    <property type="match status" value="1"/>
</dbReference>
<feature type="domain" description="Cation efflux protein cytoplasmic" evidence="11">
    <location>
        <begin position="213"/>
        <end position="288"/>
    </location>
</feature>
<feature type="transmembrane region" description="Helical" evidence="9">
    <location>
        <begin position="182"/>
        <end position="200"/>
    </location>
</feature>
<dbReference type="EMBL" id="RAPN01000002">
    <property type="protein sequence ID" value="RKD88379.1"/>
    <property type="molecule type" value="Genomic_DNA"/>
</dbReference>
<dbReference type="Gene3D" id="3.30.70.1350">
    <property type="entry name" value="Cation efflux protein, cytoplasmic domain"/>
    <property type="match status" value="1"/>
</dbReference>
<dbReference type="OrthoDB" id="9809646at2"/>
<accession>A0A419VZ01</accession>
<feature type="transmembrane region" description="Helical" evidence="9">
    <location>
        <begin position="150"/>
        <end position="176"/>
    </location>
</feature>
<evidence type="ECO:0000313" key="12">
    <source>
        <dbReference type="EMBL" id="RKD88379.1"/>
    </source>
</evidence>
<name>A0A419VZ01_9BACT</name>
<protein>
    <submittedName>
        <fullName evidence="12">Cobalt-zinc-cadmium efflux system protein</fullName>
    </submittedName>
</protein>
<sequence>MGHDHAHHHHHHSHNRLGITFLLNIVITVAQVIGGVISGSLALISDAIHNLSDGVAVLLAYIADRLGHREKTAKHSFGYKRAEILAAFINSLVLIAISFYLMIEAVDRFANPQEVDFKWMLGLGFLGFVANGFSVFLLHDDHDSNLNVKAAYLHLLGDALTSLAVIVGAVFIWAWGWTWIDPLVTLLISIYLLVHTYQLLKESTEILMQFAPSSIDPDVVKQKLEGVAGVKQVYHIHIWRLTDHSIHFEAHVELNADLQLSQTRSIDEAMNEVLHHDFNITHVTLQFEYSCQNGGKGC</sequence>
<evidence type="ECO:0000256" key="8">
    <source>
        <dbReference type="ARBA" id="ARBA00023136"/>
    </source>
</evidence>
<dbReference type="GO" id="GO:0005385">
    <property type="term" value="F:zinc ion transmembrane transporter activity"/>
    <property type="evidence" value="ECO:0007669"/>
    <property type="project" value="TreeGrafter"/>
</dbReference>
<feature type="transmembrane region" description="Helical" evidence="9">
    <location>
        <begin position="84"/>
        <end position="103"/>
    </location>
</feature>
<dbReference type="InterPro" id="IPR058533">
    <property type="entry name" value="Cation_efflux_TM"/>
</dbReference>
<dbReference type="NCBIfam" id="TIGR01297">
    <property type="entry name" value="CDF"/>
    <property type="match status" value="1"/>
</dbReference>
<evidence type="ECO:0000256" key="3">
    <source>
        <dbReference type="ARBA" id="ARBA00022448"/>
    </source>
</evidence>
<organism evidence="12 13">
    <name type="scientific">Mangrovibacterium diazotrophicum</name>
    <dbReference type="NCBI Taxonomy" id="1261403"/>
    <lineage>
        <taxon>Bacteria</taxon>
        <taxon>Pseudomonadati</taxon>
        <taxon>Bacteroidota</taxon>
        <taxon>Bacteroidia</taxon>
        <taxon>Marinilabiliales</taxon>
        <taxon>Prolixibacteraceae</taxon>
        <taxon>Mangrovibacterium</taxon>
    </lineage>
</organism>
<keyword evidence="4 9" id="KW-0812">Transmembrane</keyword>
<dbReference type="AlphaFoldDB" id="A0A419VZ01"/>
<comment type="subcellular location">
    <subcellularLocation>
        <location evidence="1">Membrane</location>
        <topology evidence="1">Multi-pass membrane protein</topology>
    </subcellularLocation>
</comment>